<dbReference type="Proteomes" id="UP001201812">
    <property type="component" value="Unassembled WGS sequence"/>
</dbReference>
<feature type="transmembrane region" description="Helical" evidence="1">
    <location>
        <begin position="29"/>
        <end position="50"/>
    </location>
</feature>
<organism evidence="2 3">
    <name type="scientific">Ditylenchus destructor</name>
    <dbReference type="NCBI Taxonomy" id="166010"/>
    <lineage>
        <taxon>Eukaryota</taxon>
        <taxon>Metazoa</taxon>
        <taxon>Ecdysozoa</taxon>
        <taxon>Nematoda</taxon>
        <taxon>Chromadorea</taxon>
        <taxon>Rhabditida</taxon>
        <taxon>Tylenchina</taxon>
        <taxon>Tylenchomorpha</taxon>
        <taxon>Sphaerularioidea</taxon>
        <taxon>Anguinidae</taxon>
        <taxon>Anguininae</taxon>
        <taxon>Ditylenchus</taxon>
    </lineage>
</organism>
<keyword evidence="1" id="KW-1133">Transmembrane helix</keyword>
<evidence type="ECO:0000313" key="3">
    <source>
        <dbReference type="Proteomes" id="UP001201812"/>
    </source>
</evidence>
<keyword evidence="1" id="KW-0472">Membrane</keyword>
<reference evidence="2" key="1">
    <citation type="submission" date="2022-01" db="EMBL/GenBank/DDBJ databases">
        <title>Genome Sequence Resource for Two Populations of Ditylenchus destructor, the Migratory Endoparasitic Phytonematode.</title>
        <authorList>
            <person name="Zhang H."/>
            <person name="Lin R."/>
            <person name="Xie B."/>
        </authorList>
    </citation>
    <scope>NUCLEOTIDE SEQUENCE</scope>
    <source>
        <strain evidence="2">BazhouSP</strain>
    </source>
</reference>
<keyword evidence="3" id="KW-1185">Reference proteome</keyword>
<dbReference type="PANTHER" id="PTHR22898">
    <property type="entry name" value="UNCHARACTERIZED GLYCOSOL TRANSFERASE-RELATED"/>
    <property type="match status" value="1"/>
</dbReference>
<comment type="caution">
    <text evidence="2">The sequence shown here is derived from an EMBL/GenBank/DDBJ whole genome shotgun (WGS) entry which is preliminary data.</text>
</comment>
<dbReference type="InterPro" id="IPR052501">
    <property type="entry name" value="Alpha-1-2_FucT"/>
</dbReference>
<sequence length="390" mass="45186">MPFPFSSNMEDIKRFWYTKFKLPANARQLKIGLVLTLTTATLFICCWWISMYSGAQMCTQILSTLVVPKKDDLQNASIPEYDKYVGSMVMACGGLGNMMWRFASLYGIGRQLKRTPYIEESWQCMKDSHAEALEIFPEYGKRMRFVATNSTNLSKINFGSQGCCKYDNVDRLKNETNEYILLNSDYFQDYRYFNAVRNEIRFPFQWSKPVLSKVEKYGRFLFGPDSSHKLCVHTRMGDFVNFQISSKPNFTESALDFAYKNLLAQFGNVSVVLLGEDKEFLLSIKYDETLNSQMYIPHKMSRGEDMAFATLYCDSLLITAQASTFSWWIGYLMRANWDPQVGRIFFNSDFKGNSPGGTYSMDNFPPHWIPLRLTMIPRIEVENTTRSRVD</sequence>
<accession>A0AAD4QX71</accession>
<keyword evidence="1" id="KW-0812">Transmembrane</keyword>
<dbReference type="PANTHER" id="PTHR22898:SF3">
    <property type="entry name" value="ALPHA-1,2-FUCOSYLTRANSFERASE-RELATED"/>
    <property type="match status" value="1"/>
</dbReference>
<proteinExistence type="predicted"/>
<gene>
    <name evidence="2" type="ORF">DdX_19366</name>
</gene>
<dbReference type="EMBL" id="JAKKPZ010000369">
    <property type="protein sequence ID" value="KAI1695830.1"/>
    <property type="molecule type" value="Genomic_DNA"/>
</dbReference>
<dbReference type="AlphaFoldDB" id="A0AAD4QX71"/>
<evidence type="ECO:0000256" key="1">
    <source>
        <dbReference type="SAM" id="Phobius"/>
    </source>
</evidence>
<name>A0AAD4QX71_9BILA</name>
<evidence type="ECO:0000313" key="2">
    <source>
        <dbReference type="EMBL" id="KAI1695830.1"/>
    </source>
</evidence>
<protein>
    <submittedName>
        <fullName evidence="2">Galactoside 2-alpha-L-fucosyltransferase</fullName>
    </submittedName>
</protein>